<dbReference type="OrthoDB" id="3794037at2759"/>
<dbReference type="RefSeq" id="XP_018039574.1">
    <property type="nucleotide sequence ID" value="XM_018184527.1"/>
</dbReference>
<evidence type="ECO:0000313" key="2">
    <source>
        <dbReference type="EMBL" id="OAG09209.1"/>
    </source>
</evidence>
<feature type="compositionally biased region" description="Polar residues" evidence="1">
    <location>
        <begin position="405"/>
        <end position="420"/>
    </location>
</feature>
<dbReference type="EMBL" id="KV441549">
    <property type="protein sequence ID" value="OAG09209.1"/>
    <property type="molecule type" value="Genomic_DNA"/>
</dbReference>
<gene>
    <name evidence="2" type="ORF">CC84DRAFT_1255314</name>
</gene>
<feature type="compositionally biased region" description="Low complexity" evidence="1">
    <location>
        <begin position="154"/>
        <end position="179"/>
    </location>
</feature>
<feature type="compositionally biased region" description="Low complexity" evidence="1">
    <location>
        <begin position="440"/>
        <end position="454"/>
    </location>
</feature>
<protein>
    <submittedName>
        <fullName evidence="2">Uncharacterized protein</fullName>
    </submittedName>
</protein>
<dbReference type="GeneID" id="28768013"/>
<feature type="region of interest" description="Disordered" evidence="1">
    <location>
        <begin position="72"/>
        <end position="97"/>
    </location>
</feature>
<accession>A0A177CR07</accession>
<feature type="region of interest" description="Disordered" evidence="1">
    <location>
        <begin position="339"/>
        <end position="522"/>
    </location>
</feature>
<dbReference type="AlphaFoldDB" id="A0A177CR07"/>
<organism evidence="2 3">
    <name type="scientific">Paraphaeosphaeria sporulosa</name>
    <dbReference type="NCBI Taxonomy" id="1460663"/>
    <lineage>
        <taxon>Eukaryota</taxon>
        <taxon>Fungi</taxon>
        <taxon>Dikarya</taxon>
        <taxon>Ascomycota</taxon>
        <taxon>Pezizomycotina</taxon>
        <taxon>Dothideomycetes</taxon>
        <taxon>Pleosporomycetidae</taxon>
        <taxon>Pleosporales</taxon>
        <taxon>Massarineae</taxon>
        <taxon>Didymosphaeriaceae</taxon>
        <taxon>Paraphaeosphaeria</taxon>
    </lineage>
</organism>
<feature type="compositionally biased region" description="Pro residues" evidence="1">
    <location>
        <begin position="237"/>
        <end position="246"/>
    </location>
</feature>
<name>A0A177CR07_9PLEO</name>
<feature type="region of interest" description="Disordered" evidence="1">
    <location>
        <begin position="109"/>
        <end position="287"/>
    </location>
</feature>
<feature type="compositionally biased region" description="Polar residues" evidence="1">
    <location>
        <begin position="455"/>
        <end position="468"/>
    </location>
</feature>
<dbReference type="InParanoid" id="A0A177CR07"/>
<feature type="compositionally biased region" description="Low complexity" evidence="1">
    <location>
        <begin position="247"/>
        <end position="260"/>
    </location>
</feature>
<dbReference type="Proteomes" id="UP000077069">
    <property type="component" value="Unassembled WGS sequence"/>
</dbReference>
<sequence>MERIKKKASRVFKDEEKKIEPAVEPNFFTVRHDRPHSAGTQVALWEAQKPLTAEPLRKVVKKKSSILSLRTQKRDEDKVVTTDAPVPPVPPIPAKFKYSLFPQDKPLSPFDVAARLPSSEQRPDTAGSGFGSRAVPHPKATVPSKFQPIATPYSKPSSLRRSPSKVIFPSSSESSASAETPDTGRSTTSVLERPPTKPTRNFTPIMTPWSNEKGLPESPRRVIAPVRPPWSNEPGLPESPPKPVPWPGGSRSPSPASSVRTTVDRAQYPSKETTPRTKPFEGTTFGVPDEDLRAMFKDHPDVIRCKKMFEPGGKVSSDIAHPPGIPAAEYHKMKALYDLTGSPFNGDTDSKGKSKGKKPQPLQQASSAYSLKTVTPFSVHEHAIPRSAPLDPPLPFRPIPRSSKSEASSPTTPDFANLSTAAERKSSSPSAQPRSKDTHTTSTSGRRSGYTPSSLGRSSTNDSTTKDTVPSVRKLKSKKSLRSLFQRDPAPPIPSLRHLPISNPIPTAPSRADSPATVPGSTPKFTKEFWERDTLISFPIPLTDIPSDGSPVPGLPRALFKHTKRAGPPPIVPARPGDGKVDLEIVRMRGVGDGRMVYVKKGGGEDEDGVRGAWVPVAHQAPPGVDMGIKRSDGEVWERFSHERYGSVERIEKGMRGMVVDDFVFGEKEFVEDI</sequence>
<evidence type="ECO:0000256" key="1">
    <source>
        <dbReference type="SAM" id="MobiDB-lite"/>
    </source>
</evidence>
<feature type="compositionally biased region" description="Polar residues" evidence="1">
    <location>
        <begin position="198"/>
        <end position="210"/>
    </location>
</feature>
<proteinExistence type="predicted"/>
<reference evidence="2 3" key="1">
    <citation type="submission" date="2016-05" db="EMBL/GenBank/DDBJ databases">
        <title>Comparative analysis of secretome profiles of manganese(II)-oxidizing ascomycete fungi.</title>
        <authorList>
            <consortium name="DOE Joint Genome Institute"/>
            <person name="Zeiner C.A."/>
            <person name="Purvine S.O."/>
            <person name="Zink E.M."/>
            <person name="Wu S."/>
            <person name="Pasa-Tolic L."/>
            <person name="Chaput D.L."/>
            <person name="Haridas S."/>
            <person name="Grigoriev I.V."/>
            <person name="Santelli C.M."/>
            <person name="Hansel C.M."/>
        </authorList>
    </citation>
    <scope>NUCLEOTIDE SEQUENCE [LARGE SCALE GENOMIC DNA]</scope>
    <source>
        <strain evidence="2 3">AP3s5-JAC2a</strain>
    </source>
</reference>
<evidence type="ECO:0000313" key="3">
    <source>
        <dbReference type="Proteomes" id="UP000077069"/>
    </source>
</evidence>
<feature type="compositionally biased region" description="Polar residues" evidence="1">
    <location>
        <begin position="361"/>
        <end position="376"/>
    </location>
</feature>
<keyword evidence="3" id="KW-1185">Reference proteome</keyword>